<evidence type="ECO:0000256" key="2">
    <source>
        <dbReference type="ARBA" id="ARBA00023235"/>
    </source>
</evidence>
<reference evidence="3" key="1">
    <citation type="submission" date="2023-03" db="EMBL/GenBank/DDBJ databases">
        <title>Actinoallomurus iriomotensis NBRC 103681.</title>
        <authorList>
            <person name="Ichikawa N."/>
            <person name="Sato H."/>
            <person name="Tonouchi N."/>
        </authorList>
    </citation>
    <scope>NUCLEOTIDE SEQUENCE</scope>
    <source>
        <strain evidence="3">NBRC 103681</strain>
    </source>
</reference>
<sequence length="420" mass="45867">MRDARRYREHLENDVLAWWLAHGPDRELGGVHTCFANSGDTLVSPDKYTWSQGRWAWLLARLSRAARRGTVSLDADDLLAQAVATGEFVAEHALLGDGTTAYVTAGDGTVRPYGPDGDPHASVFADLFAALGFAGLALADGAAAGRWGGLAEELLVSAHERIAAGTARTEPYPVDPRFRGLAEPMMLMHVAAELHAATGSRHGGRIALAAARTALTGGFVDGTDVRDLALRRPGPESSLLARHRTPGHLLEFAWFLTWAADQVPAVADVLPDPGWPARTALAALDLGWDRRDGGLLRYVDVEGGAPRGDLLGDPYEDLVVRTWDTKLWWPHAEALYATALLAERHDDERLGEWHDRVRDYTFRTFPEGPGREWTQIRARDGTPLDEVVALPVKDPFHIARALLLLAELGENTNSDARHHL</sequence>
<dbReference type="PANTHER" id="PTHR15108">
    <property type="entry name" value="N-ACYLGLUCOSAMINE-2-EPIMERASE"/>
    <property type="match status" value="1"/>
</dbReference>
<evidence type="ECO:0000313" key="3">
    <source>
        <dbReference type="EMBL" id="GLY75055.1"/>
    </source>
</evidence>
<name>A0A9W6RJJ1_9ACTN</name>
<comment type="caution">
    <text evidence="3">The sequence shown here is derived from an EMBL/GenBank/DDBJ whole genome shotgun (WGS) entry which is preliminary data.</text>
</comment>
<dbReference type="RefSeq" id="WP_285621516.1">
    <property type="nucleotide sequence ID" value="NZ_BSTJ01000003.1"/>
</dbReference>
<dbReference type="EMBL" id="BSTJ01000003">
    <property type="protein sequence ID" value="GLY75055.1"/>
    <property type="molecule type" value="Genomic_DNA"/>
</dbReference>
<comment type="similarity">
    <text evidence="1">Belongs to the N-acylglucosamine 2-epimerase family.</text>
</comment>
<dbReference type="AlphaFoldDB" id="A0A9W6RJJ1"/>
<accession>A0A9W6RJJ1</accession>
<dbReference type="Proteomes" id="UP001165135">
    <property type="component" value="Unassembled WGS sequence"/>
</dbReference>
<dbReference type="InterPro" id="IPR010819">
    <property type="entry name" value="AGE/CE"/>
</dbReference>
<dbReference type="Pfam" id="PF07221">
    <property type="entry name" value="GlcNAc_2-epim"/>
    <property type="match status" value="1"/>
</dbReference>
<protein>
    <submittedName>
        <fullName evidence="3">N-acylglucosamine 2-epimerase</fullName>
    </submittedName>
</protein>
<organism evidence="3 4">
    <name type="scientific">Actinoallomurus iriomotensis</name>
    <dbReference type="NCBI Taxonomy" id="478107"/>
    <lineage>
        <taxon>Bacteria</taxon>
        <taxon>Bacillati</taxon>
        <taxon>Actinomycetota</taxon>
        <taxon>Actinomycetes</taxon>
        <taxon>Streptosporangiales</taxon>
        <taxon>Thermomonosporaceae</taxon>
        <taxon>Actinoallomurus</taxon>
    </lineage>
</organism>
<dbReference type="InterPro" id="IPR012341">
    <property type="entry name" value="6hp_glycosidase-like_sf"/>
</dbReference>
<dbReference type="SUPFAM" id="SSF48208">
    <property type="entry name" value="Six-hairpin glycosidases"/>
    <property type="match status" value="1"/>
</dbReference>
<dbReference type="GO" id="GO:0005975">
    <property type="term" value="P:carbohydrate metabolic process"/>
    <property type="evidence" value="ECO:0007669"/>
    <property type="project" value="InterPro"/>
</dbReference>
<dbReference type="Gene3D" id="1.50.10.10">
    <property type="match status" value="1"/>
</dbReference>
<gene>
    <name evidence="3" type="ORF">Airi01_033220</name>
</gene>
<evidence type="ECO:0000256" key="1">
    <source>
        <dbReference type="ARBA" id="ARBA00008558"/>
    </source>
</evidence>
<dbReference type="InterPro" id="IPR008928">
    <property type="entry name" value="6-hairpin_glycosidase_sf"/>
</dbReference>
<proteinExistence type="inferred from homology"/>
<evidence type="ECO:0000313" key="4">
    <source>
        <dbReference type="Proteomes" id="UP001165135"/>
    </source>
</evidence>
<keyword evidence="2" id="KW-0413">Isomerase</keyword>
<dbReference type="GO" id="GO:0016853">
    <property type="term" value="F:isomerase activity"/>
    <property type="evidence" value="ECO:0007669"/>
    <property type="project" value="UniProtKB-KW"/>
</dbReference>